<sequence length="51" mass="5947">MNCPQGDLLAKICASSDLHNIQKYLNEVLLLRGFERQSAQDKKENITREWK</sequence>
<reference evidence="1" key="1">
    <citation type="submission" date="2014-07" db="EMBL/GenBank/DDBJ databases">
        <authorList>
            <person name="Hornung V.Bastian."/>
        </authorList>
    </citation>
    <scope>NUCLEOTIDE SEQUENCE</scope>
    <source>
        <strain evidence="1">PCE-S</strain>
    </source>
</reference>
<evidence type="ECO:0000313" key="1">
    <source>
        <dbReference type="EMBL" id="CDX02180.1"/>
    </source>
</evidence>
<gene>
    <name evidence="1" type="ORF">DPCES_2293</name>
</gene>
<proteinExistence type="predicted"/>
<dbReference type="AlphaFoldDB" id="A0A098B1F9"/>
<protein>
    <submittedName>
        <fullName evidence="1">Uncharacterized protein</fullName>
    </submittedName>
</protein>
<accession>A0A098B1F9</accession>
<dbReference type="EMBL" id="LK996017">
    <property type="protein sequence ID" value="CDX02180.1"/>
    <property type="molecule type" value="Genomic_DNA"/>
</dbReference>
<organism evidence="1">
    <name type="scientific">Desulfitobacterium hafniense</name>
    <name type="common">Desulfitobacterium frappieri</name>
    <dbReference type="NCBI Taxonomy" id="49338"/>
    <lineage>
        <taxon>Bacteria</taxon>
        <taxon>Bacillati</taxon>
        <taxon>Bacillota</taxon>
        <taxon>Clostridia</taxon>
        <taxon>Eubacteriales</taxon>
        <taxon>Desulfitobacteriaceae</taxon>
        <taxon>Desulfitobacterium</taxon>
    </lineage>
</organism>
<name>A0A098B1F9_DESHA</name>
<dbReference type="PATRIC" id="fig|49338.4.peg.2467"/>